<dbReference type="AlphaFoldDB" id="A0A0V0QTL6"/>
<feature type="region of interest" description="Disordered" evidence="2">
    <location>
        <begin position="706"/>
        <end position="730"/>
    </location>
</feature>
<protein>
    <recommendedName>
        <fullName evidence="5">RRM domain-containing protein</fullName>
    </recommendedName>
</protein>
<organism evidence="3 4">
    <name type="scientific">Pseudocohnilembus persalinus</name>
    <name type="common">Ciliate</name>
    <dbReference type="NCBI Taxonomy" id="266149"/>
    <lineage>
        <taxon>Eukaryota</taxon>
        <taxon>Sar</taxon>
        <taxon>Alveolata</taxon>
        <taxon>Ciliophora</taxon>
        <taxon>Intramacronucleata</taxon>
        <taxon>Oligohymenophorea</taxon>
        <taxon>Scuticociliatia</taxon>
        <taxon>Philasterida</taxon>
        <taxon>Pseudocohnilembidae</taxon>
        <taxon>Pseudocohnilembus</taxon>
    </lineage>
</organism>
<dbReference type="EMBL" id="LDAU01000106">
    <property type="protein sequence ID" value="KRX05531.1"/>
    <property type="molecule type" value="Genomic_DNA"/>
</dbReference>
<evidence type="ECO:0008006" key="5">
    <source>
        <dbReference type="Google" id="ProtNLM"/>
    </source>
</evidence>
<evidence type="ECO:0000256" key="1">
    <source>
        <dbReference type="SAM" id="Coils"/>
    </source>
</evidence>
<evidence type="ECO:0000256" key="2">
    <source>
        <dbReference type="SAM" id="MobiDB-lite"/>
    </source>
</evidence>
<keyword evidence="4" id="KW-1185">Reference proteome</keyword>
<keyword evidence="1" id="KW-0175">Coiled coil</keyword>
<reference evidence="3 4" key="1">
    <citation type="journal article" date="2015" name="Sci. Rep.">
        <title>Genome of the facultative scuticociliatosis pathogen Pseudocohnilembus persalinus provides insight into its virulence through horizontal gene transfer.</title>
        <authorList>
            <person name="Xiong J."/>
            <person name="Wang G."/>
            <person name="Cheng J."/>
            <person name="Tian M."/>
            <person name="Pan X."/>
            <person name="Warren A."/>
            <person name="Jiang C."/>
            <person name="Yuan D."/>
            <person name="Miao W."/>
        </authorList>
    </citation>
    <scope>NUCLEOTIDE SEQUENCE [LARGE SCALE GENOMIC DNA]</scope>
    <source>
        <strain evidence="3">36N120E</strain>
    </source>
</reference>
<evidence type="ECO:0000313" key="3">
    <source>
        <dbReference type="EMBL" id="KRX05531.1"/>
    </source>
</evidence>
<dbReference type="OrthoDB" id="10615593at2759"/>
<sequence>MQRLLVKCVQKSKQNKQISQFCTISEQDLFNEAFAHQRNQELAENSPLKQLLNPERDIAFLKEHNEYLINPVQHYENQKQSYRQQLGENFDSFYKRGFKFEVKGLKKSEKAPEVKLPLFPNEYGQKELRLNQDSFSQLENINYLQLKKEINNNNLSHTVTKDEHFSFALENYFANEYVEKLKQNEIIIFNLPQNTTKANLQNQLQEFNISGIKNIEITNNVLGYPAFAQVTLENMEEAIKVSNQLDMKEYLGEHHLMNVVTFQDSISENSANRTLVIQGISTNVEINEVLQKLNEFGSVMHLEMVEENVKPALPSTQEVLEYLKQNYQNDNFEIQEISAGTGTTTSTKILPQKQEKFNDKKEEFQNVGDLEQNQKNKINEKSQQFQQNIASPPALYTLKWCNSLKQQPVENNQKIKQVSEQVSEDIEYVYELLSEDEKNEIRSQILQTNEYKNLGYCFVTFASVDQAKLAYIGLNKKSLLEYPNDQYRNFVQFGNNWNNITVFLKNETDHYHYDSQHLLNKFSNISAQYKKLVNRVEQKQDSNELLDTLEQKQQEVKEQILKENPSFQISKSIKDTLQNQLFTDKNSQFQINNNLNLENIGRDFQAKTTIEDIQDFKRQIQQDQTQKLQQYAKIEQLDNQNLEKYYQQKLKSVGYENLVDPLQQLTHEQKKQILENLNHQHQKELKQQMEEDKQEKIKIQNYEEQSRQMLRQSKRKNEKLQQHQQKKVQKIVRKEERQGLTNEGGAEFSVINKNQKHKSYKKFIEEIKTMIIGDFESDLRQEMFSRNSTSFQPCRDNLGNLYIDEQEIDRLFLYRLPKNEQKREEILNNYKNHQDLVNILPETWSEKLENLSEEDITFAQRISSEGIPIESYTVNLAEGESIEKYLEELNLFATEPGEEYKLIQENDGNNIIVKVLKQVQVPNLQKVLDAIANFDSKNLPTQQNKFVQQIQNLSTEPGTISEMQQQLLITFTDLGLSAEQAQLEIAYFIKNQDYSPKINALMEKTLNNITDEQLEQYCQESGMSKQDLELLLQSDASQQNLDITIQSQNTQKHVQKINKVYSPVQKQDLVKNARAIVKDQNEQYINTKFNTV</sequence>
<dbReference type="Proteomes" id="UP000054937">
    <property type="component" value="Unassembled WGS sequence"/>
</dbReference>
<dbReference type="InterPro" id="IPR035979">
    <property type="entry name" value="RBD_domain_sf"/>
</dbReference>
<comment type="caution">
    <text evidence="3">The sequence shown here is derived from an EMBL/GenBank/DDBJ whole genome shotgun (WGS) entry which is preliminary data.</text>
</comment>
<dbReference type="CDD" id="cd00590">
    <property type="entry name" value="RRM_SF"/>
    <property type="match status" value="1"/>
</dbReference>
<proteinExistence type="predicted"/>
<gene>
    <name evidence="3" type="ORF">PPERSA_12709</name>
</gene>
<dbReference type="InParanoid" id="A0A0V0QTL6"/>
<accession>A0A0V0QTL6</accession>
<dbReference type="SUPFAM" id="SSF54928">
    <property type="entry name" value="RNA-binding domain, RBD"/>
    <property type="match status" value="1"/>
</dbReference>
<name>A0A0V0QTL6_PSEPJ</name>
<feature type="coiled-coil region" evidence="1">
    <location>
        <begin position="535"/>
        <end position="562"/>
    </location>
</feature>
<evidence type="ECO:0000313" key="4">
    <source>
        <dbReference type="Proteomes" id="UP000054937"/>
    </source>
</evidence>
<dbReference type="GO" id="GO:0003676">
    <property type="term" value="F:nucleic acid binding"/>
    <property type="evidence" value="ECO:0007669"/>
    <property type="project" value="InterPro"/>
</dbReference>